<evidence type="ECO:0000256" key="5">
    <source>
        <dbReference type="RuleBase" id="RU003476"/>
    </source>
</evidence>
<evidence type="ECO:0000256" key="1">
    <source>
        <dbReference type="ARBA" id="ARBA00001946"/>
    </source>
</evidence>
<dbReference type="PROSITE" id="PS51462">
    <property type="entry name" value="NUDIX"/>
    <property type="match status" value="1"/>
</dbReference>
<comment type="caution">
    <text evidence="7">The sequence shown here is derived from an EMBL/GenBank/DDBJ whole genome shotgun (WGS) entry which is preliminary data.</text>
</comment>
<protein>
    <submittedName>
        <fullName evidence="7">NUDIX hydrolase</fullName>
    </submittedName>
</protein>
<gene>
    <name evidence="7" type="ORF">O4220_08935</name>
</gene>
<dbReference type="InterPro" id="IPR020476">
    <property type="entry name" value="Nudix_hydrolase"/>
</dbReference>
<accession>A0ABT4MD91</accession>
<dbReference type="RefSeq" id="WP_269603259.1">
    <property type="nucleotide sequence ID" value="NZ_JAPWIJ010000003.1"/>
</dbReference>
<dbReference type="SMART" id="SM00855">
    <property type="entry name" value="PGAM"/>
    <property type="match status" value="1"/>
</dbReference>
<dbReference type="SUPFAM" id="SSF53254">
    <property type="entry name" value="Phosphoglycerate mutase-like"/>
    <property type="match status" value="1"/>
</dbReference>
<dbReference type="PRINTS" id="PR00502">
    <property type="entry name" value="NUDIXFAMILY"/>
</dbReference>
<dbReference type="SUPFAM" id="SSF55811">
    <property type="entry name" value="Nudix"/>
    <property type="match status" value="1"/>
</dbReference>
<name>A0ABT4MD91_9NOCA</name>
<dbReference type="CDD" id="cd03673">
    <property type="entry name" value="NUDIX_Ap6A_hydrolase"/>
    <property type="match status" value="1"/>
</dbReference>
<dbReference type="Gene3D" id="3.90.79.10">
    <property type="entry name" value="Nucleoside Triphosphate Pyrophosphohydrolase"/>
    <property type="match status" value="1"/>
</dbReference>
<evidence type="ECO:0000259" key="6">
    <source>
        <dbReference type="PROSITE" id="PS51462"/>
    </source>
</evidence>
<proteinExistence type="inferred from homology"/>
<dbReference type="PANTHER" id="PTHR43222">
    <property type="entry name" value="NUDIX HYDROLASE 23"/>
    <property type="match status" value="1"/>
</dbReference>
<evidence type="ECO:0000256" key="3">
    <source>
        <dbReference type="ARBA" id="ARBA00022801"/>
    </source>
</evidence>
<dbReference type="InterPro" id="IPR000086">
    <property type="entry name" value="NUDIX_hydrolase_dom"/>
</dbReference>
<keyword evidence="4" id="KW-0460">Magnesium</keyword>
<keyword evidence="3 5" id="KW-0378">Hydrolase</keyword>
<evidence type="ECO:0000256" key="2">
    <source>
        <dbReference type="ARBA" id="ARBA00005582"/>
    </source>
</evidence>
<comment type="similarity">
    <text evidence="2 5">Belongs to the Nudix hydrolase family.</text>
</comment>
<dbReference type="Pfam" id="PF00300">
    <property type="entry name" value="His_Phos_1"/>
    <property type="match status" value="1"/>
</dbReference>
<dbReference type="InterPro" id="IPR020084">
    <property type="entry name" value="NUDIX_hydrolase_CS"/>
</dbReference>
<dbReference type="InterPro" id="IPR015797">
    <property type="entry name" value="NUDIX_hydrolase-like_dom_sf"/>
</dbReference>
<comment type="cofactor">
    <cofactor evidence="1">
        <name>Mg(2+)</name>
        <dbReference type="ChEBI" id="CHEBI:18420"/>
    </cofactor>
</comment>
<dbReference type="Proteomes" id="UP001081071">
    <property type="component" value="Unassembled WGS sequence"/>
</dbReference>
<dbReference type="Pfam" id="PF00293">
    <property type="entry name" value="NUDIX"/>
    <property type="match status" value="1"/>
</dbReference>
<evidence type="ECO:0000313" key="8">
    <source>
        <dbReference type="Proteomes" id="UP001081071"/>
    </source>
</evidence>
<evidence type="ECO:0000313" key="7">
    <source>
        <dbReference type="EMBL" id="MCZ4518644.1"/>
    </source>
</evidence>
<dbReference type="InterPro" id="IPR029033">
    <property type="entry name" value="His_PPase_superfam"/>
</dbReference>
<sequence length="311" mass="34257">MGTSDGSPRANIFAAGSVLWRRSPRSDGTVEIALVHRPKYDDWSFPKGKLDPGETAVDAAVREVKEETGFDSRLGRSLSYVTYPIPGHRRMKKVLYWAAEATGGEFVPNEEVDEVRWIAPADIGRELSYPMDHKILRRFVAKPVDTSTVLLVRHGSAGSRSRYKGNDVDRPLDKTGRRQAESLVSLLRAFGGDAVYSADRARCVQTVAPFAESLGAEIAPEHLLSEEGYAGDPRKGRHRARDIADLPGTPVVCSQGKVIPDLMRWWAEKDGITLPANRNRKGSVWVLSRHDGRLVAADHIASPLPTLIADD</sequence>
<dbReference type="GO" id="GO:0016787">
    <property type="term" value="F:hydrolase activity"/>
    <property type="evidence" value="ECO:0007669"/>
    <property type="project" value="UniProtKB-KW"/>
</dbReference>
<dbReference type="CDD" id="cd07067">
    <property type="entry name" value="HP_PGM_like"/>
    <property type="match status" value="1"/>
</dbReference>
<dbReference type="InterPro" id="IPR013078">
    <property type="entry name" value="His_Pase_superF_clade-1"/>
</dbReference>
<dbReference type="PROSITE" id="PS00893">
    <property type="entry name" value="NUDIX_BOX"/>
    <property type="match status" value="1"/>
</dbReference>
<evidence type="ECO:0000256" key="4">
    <source>
        <dbReference type="ARBA" id="ARBA00022842"/>
    </source>
</evidence>
<dbReference type="Gene3D" id="3.40.50.1240">
    <property type="entry name" value="Phosphoglycerate mutase-like"/>
    <property type="match status" value="1"/>
</dbReference>
<reference evidence="7" key="1">
    <citation type="submission" date="2022-12" db="EMBL/GenBank/DDBJ databases">
        <authorList>
            <person name="Krivoruchko A.V."/>
            <person name="Elkin A."/>
        </authorList>
    </citation>
    <scope>NUCLEOTIDE SEQUENCE</scope>
    <source>
        <strain evidence="7">IEGM 1391</strain>
    </source>
</reference>
<dbReference type="PANTHER" id="PTHR43222:SF9">
    <property type="entry name" value="8-OXO-(D)GTP PHOSPHATASE"/>
    <property type="match status" value="1"/>
</dbReference>
<dbReference type="EMBL" id="JAPWIJ010000003">
    <property type="protein sequence ID" value="MCZ4518644.1"/>
    <property type="molecule type" value="Genomic_DNA"/>
</dbReference>
<feature type="domain" description="Nudix hydrolase" evidence="6">
    <location>
        <begin position="10"/>
        <end position="141"/>
    </location>
</feature>
<keyword evidence="8" id="KW-1185">Reference proteome</keyword>
<organism evidence="7 8">
    <name type="scientific">Rhodococcus ruber</name>
    <dbReference type="NCBI Taxonomy" id="1830"/>
    <lineage>
        <taxon>Bacteria</taxon>
        <taxon>Bacillati</taxon>
        <taxon>Actinomycetota</taxon>
        <taxon>Actinomycetes</taxon>
        <taxon>Mycobacteriales</taxon>
        <taxon>Nocardiaceae</taxon>
        <taxon>Rhodococcus</taxon>
    </lineage>
</organism>